<feature type="repeat" description="TPR" evidence="2">
    <location>
        <begin position="206"/>
        <end position="239"/>
    </location>
</feature>
<dbReference type="NCBIfam" id="TIGR02795">
    <property type="entry name" value="tol_pal_ybgF"/>
    <property type="match status" value="1"/>
</dbReference>
<dbReference type="EMBL" id="CP047423">
    <property type="protein sequence ID" value="QPD05159.1"/>
    <property type="molecule type" value="Genomic_DNA"/>
</dbReference>
<evidence type="ECO:0000256" key="1">
    <source>
        <dbReference type="ARBA" id="ARBA00022729"/>
    </source>
</evidence>
<dbReference type="InterPro" id="IPR014162">
    <property type="entry name" value="CpoB_C"/>
</dbReference>
<dbReference type="Proteomes" id="UP000593737">
    <property type="component" value="Chromosome"/>
</dbReference>
<dbReference type="GO" id="GO:0051301">
    <property type="term" value="P:cell division"/>
    <property type="evidence" value="ECO:0007669"/>
    <property type="project" value="InterPro"/>
</dbReference>
<dbReference type="InterPro" id="IPR019734">
    <property type="entry name" value="TPR_rpt"/>
</dbReference>
<feature type="repeat" description="TPR" evidence="2">
    <location>
        <begin position="169"/>
        <end position="202"/>
    </location>
</feature>
<evidence type="ECO:0000313" key="6">
    <source>
        <dbReference type="Proteomes" id="UP000593737"/>
    </source>
</evidence>
<dbReference type="SUPFAM" id="SSF48452">
    <property type="entry name" value="TPR-like"/>
    <property type="match status" value="1"/>
</dbReference>
<evidence type="ECO:0000259" key="4">
    <source>
        <dbReference type="Pfam" id="PF13525"/>
    </source>
</evidence>
<dbReference type="Pfam" id="PF13525">
    <property type="entry name" value="YfiO"/>
    <property type="match status" value="1"/>
</dbReference>
<dbReference type="InterPro" id="IPR034706">
    <property type="entry name" value="CpoB"/>
</dbReference>
<dbReference type="InterPro" id="IPR039565">
    <property type="entry name" value="BamD-like"/>
</dbReference>
<evidence type="ECO:0000313" key="5">
    <source>
        <dbReference type="EMBL" id="QPD05159.1"/>
    </source>
</evidence>
<evidence type="ECO:0000256" key="3">
    <source>
        <dbReference type="SAM" id="MobiDB-lite"/>
    </source>
</evidence>
<organism evidence="5 6">
    <name type="scientific">Candidatus Nitrospira kreftii</name>
    <dbReference type="NCBI Taxonomy" id="2652173"/>
    <lineage>
        <taxon>Bacteria</taxon>
        <taxon>Pseudomonadati</taxon>
        <taxon>Nitrospirota</taxon>
        <taxon>Nitrospiria</taxon>
        <taxon>Nitrospirales</taxon>
        <taxon>Nitrospiraceae</taxon>
        <taxon>Nitrospira</taxon>
    </lineage>
</organism>
<name>A0A7S8J0J4_9BACT</name>
<sequence length="253" mass="28206">MEVRPVLSGLVVCGLSMSVVDLVGCARHADFIEARNQLSAVARTQEQDRQRVDVVMRRLEAIEKLKDPEATKARFDDFSTRFQKMENRLAKLEDATNRSSAKVDHPVEPRPIKPVKTTPPAESVAIVTGITPTSAFNLAYNDYLNGNYELSVAGFQRFVKDFPGTSLTPNAQYWLGDSYYNLKDYGRAIQTFDSLVAEYPGNEKVPAALYKLGLATAETGDLAKSRKNLKRVLEEFPSSDESKLAKNKLAEIR</sequence>
<feature type="compositionally biased region" description="Basic and acidic residues" evidence="3">
    <location>
        <begin position="94"/>
        <end position="111"/>
    </location>
</feature>
<dbReference type="InterPro" id="IPR011990">
    <property type="entry name" value="TPR-like_helical_dom_sf"/>
</dbReference>
<reference evidence="5 6" key="1">
    <citation type="journal article" date="2020" name="ISME J.">
        <title>Enrichment and physiological characterization of a novel comammox Nitrospira indicates ammonium inhibition of complete nitrification.</title>
        <authorList>
            <person name="Sakoula D."/>
            <person name="Koch H."/>
            <person name="Frank J."/>
            <person name="Jetten M.S.M."/>
            <person name="van Kessel M.A.H.J."/>
            <person name="Lucker S."/>
        </authorList>
    </citation>
    <scope>NUCLEOTIDE SEQUENCE [LARGE SCALE GENOMIC DNA]</scope>
    <source>
        <strain evidence="5">Comreactor17</strain>
    </source>
</reference>
<feature type="domain" description="Outer membrane lipoprotein BamD-like" evidence="4">
    <location>
        <begin position="131"/>
        <end position="253"/>
    </location>
</feature>
<dbReference type="HAMAP" id="MF_02066">
    <property type="entry name" value="CpoB"/>
    <property type="match status" value="1"/>
</dbReference>
<keyword evidence="1" id="KW-0732">Signal</keyword>
<accession>A0A7S8J0J4</accession>
<dbReference type="SMART" id="SM00028">
    <property type="entry name" value="TPR"/>
    <property type="match status" value="2"/>
</dbReference>
<proteinExistence type="inferred from homology"/>
<dbReference type="KEGG" id="nkf:Nkreftii_002933"/>
<feature type="region of interest" description="Disordered" evidence="3">
    <location>
        <begin position="94"/>
        <end position="118"/>
    </location>
</feature>
<dbReference type="AlphaFoldDB" id="A0A7S8J0J4"/>
<dbReference type="PROSITE" id="PS50005">
    <property type="entry name" value="TPR"/>
    <property type="match status" value="2"/>
</dbReference>
<gene>
    <name evidence="5" type="ORF">Nkreftii_002933</name>
</gene>
<protein>
    <submittedName>
        <fullName evidence="5">Putative Tol-Pal system protein YbgF</fullName>
    </submittedName>
</protein>
<evidence type="ECO:0000256" key="2">
    <source>
        <dbReference type="PROSITE-ProRule" id="PRU00339"/>
    </source>
</evidence>
<dbReference type="Gene3D" id="1.25.40.10">
    <property type="entry name" value="Tetratricopeptide repeat domain"/>
    <property type="match status" value="1"/>
</dbReference>
<keyword evidence="2" id="KW-0802">TPR repeat</keyword>